<keyword evidence="3" id="KW-1185">Reference proteome</keyword>
<reference evidence="2 3" key="1">
    <citation type="journal article" date="2014" name="PLoS ONE">
        <title>The first complete genome sequence of the class fimbriimonadia in the phylum armatimonadetes.</title>
        <authorList>
            <person name="Hu Z.Y."/>
            <person name="Wang Y.Z."/>
            <person name="Im W.T."/>
            <person name="Wang S.Y."/>
            <person name="Zhao G.P."/>
            <person name="Zheng H.J."/>
            <person name="Quan Z.X."/>
        </authorList>
    </citation>
    <scope>NUCLEOTIDE SEQUENCE [LARGE SCALE GENOMIC DNA]</scope>
    <source>
        <strain evidence="2">Gsoil 348</strain>
    </source>
</reference>
<accession>A0A068NZ47</accession>
<dbReference type="EMBL" id="CP007139">
    <property type="protein sequence ID" value="AIE87944.1"/>
    <property type="molecule type" value="Genomic_DNA"/>
</dbReference>
<dbReference type="eggNOG" id="COG2318">
    <property type="taxonomic scope" value="Bacteria"/>
</dbReference>
<dbReference type="Gene3D" id="1.20.120.450">
    <property type="entry name" value="dinb family like domain"/>
    <property type="match status" value="1"/>
</dbReference>
<dbReference type="Proteomes" id="UP000027982">
    <property type="component" value="Chromosome"/>
</dbReference>
<dbReference type="SUPFAM" id="SSF109854">
    <property type="entry name" value="DinB/YfiT-like putative metalloenzymes"/>
    <property type="match status" value="1"/>
</dbReference>
<dbReference type="OrthoDB" id="9804977at2"/>
<dbReference type="Pfam" id="PF12867">
    <property type="entry name" value="DinB_2"/>
    <property type="match status" value="1"/>
</dbReference>
<dbReference type="RefSeq" id="WP_025228181.1">
    <property type="nucleotide sequence ID" value="NZ_CP007139.1"/>
</dbReference>
<sequence length="149" mass="17528">MVPYTLAIELTPTTLRRLIDCVHADRYAEALEPDRFTLTEMVAHLADWEDLFLDRMRLAHEAPGSTVVVYDEGERAVEKHYSTRDLQHELDVFENRRRDTMDFLNGLSEEEWSKSFLHPQRGPLTIRDQVTMLLGHDLYHLEQASQYLR</sequence>
<dbReference type="InterPro" id="IPR024775">
    <property type="entry name" value="DinB-like"/>
</dbReference>
<dbReference type="KEGG" id="fgi:OP10G_4576"/>
<dbReference type="AlphaFoldDB" id="A0A068NZ47"/>
<dbReference type="InterPro" id="IPR034660">
    <property type="entry name" value="DinB/YfiT-like"/>
</dbReference>
<gene>
    <name evidence="2" type="ORF">OP10G_4576</name>
</gene>
<evidence type="ECO:0000313" key="3">
    <source>
        <dbReference type="Proteomes" id="UP000027982"/>
    </source>
</evidence>
<feature type="domain" description="DinB-like" evidence="1">
    <location>
        <begin position="8"/>
        <end position="144"/>
    </location>
</feature>
<name>A0A068NZ47_FIMGI</name>
<dbReference type="HOGENOM" id="CLU_105789_3_1_0"/>
<proteinExistence type="predicted"/>
<evidence type="ECO:0000313" key="2">
    <source>
        <dbReference type="EMBL" id="AIE87944.1"/>
    </source>
</evidence>
<evidence type="ECO:0000259" key="1">
    <source>
        <dbReference type="Pfam" id="PF12867"/>
    </source>
</evidence>
<organism evidence="2 3">
    <name type="scientific">Fimbriimonas ginsengisoli Gsoil 348</name>
    <dbReference type="NCBI Taxonomy" id="661478"/>
    <lineage>
        <taxon>Bacteria</taxon>
        <taxon>Bacillati</taxon>
        <taxon>Armatimonadota</taxon>
        <taxon>Fimbriimonadia</taxon>
        <taxon>Fimbriimonadales</taxon>
        <taxon>Fimbriimonadaceae</taxon>
        <taxon>Fimbriimonas</taxon>
    </lineage>
</organism>
<protein>
    <recommendedName>
        <fullName evidence="1">DinB-like domain-containing protein</fullName>
    </recommendedName>
</protein>